<sequence length="230" mass="25329">MENGSIGDVLHGEKGGVLLDWQRRFNIAVGAAQGLAYLHHDFAPAIVHRDVKSNNILLDGDFCPKVADFGLARTLQQDGGKGDVLMSRVAGSYGYIAPGSHFYVLVMWNVLNLTVYAYTLMVTAKSDVHGFGVVLMEIVIGKRPNDLSFGKNKDIVKWITDVALSSPELNDNITTCNQVDVGQFIDPRMNQSTCNYQEVEKVLNLALLCTSSFPMNRPSMRRVVKILKGP</sequence>
<reference evidence="5 6" key="1">
    <citation type="submission" date="2023-12" db="EMBL/GenBank/DDBJ databases">
        <title>A high-quality genome assembly for Dillenia turbinata (Dilleniales).</title>
        <authorList>
            <person name="Chanderbali A."/>
        </authorList>
    </citation>
    <scope>NUCLEOTIDE SEQUENCE [LARGE SCALE GENOMIC DNA]</scope>
    <source>
        <strain evidence="5">LSX21</strain>
        <tissue evidence="5">Leaf</tissue>
    </source>
</reference>
<dbReference type="FunFam" id="1.10.510.10:FF:001424">
    <property type="entry name" value="Protein kinase superfamily protein"/>
    <property type="match status" value="1"/>
</dbReference>
<dbReference type="GO" id="GO:0004672">
    <property type="term" value="F:protein kinase activity"/>
    <property type="evidence" value="ECO:0007669"/>
    <property type="project" value="InterPro"/>
</dbReference>
<dbReference type="Gene3D" id="1.10.510.10">
    <property type="entry name" value="Transferase(Phosphotransferase) domain 1"/>
    <property type="match status" value="1"/>
</dbReference>
<dbReference type="AlphaFoldDB" id="A0AAN8V9R2"/>
<evidence type="ECO:0000256" key="2">
    <source>
        <dbReference type="ARBA" id="ARBA00022737"/>
    </source>
</evidence>
<evidence type="ECO:0000256" key="1">
    <source>
        <dbReference type="ARBA" id="ARBA00022614"/>
    </source>
</evidence>
<organism evidence="5 6">
    <name type="scientific">Dillenia turbinata</name>
    <dbReference type="NCBI Taxonomy" id="194707"/>
    <lineage>
        <taxon>Eukaryota</taxon>
        <taxon>Viridiplantae</taxon>
        <taxon>Streptophyta</taxon>
        <taxon>Embryophyta</taxon>
        <taxon>Tracheophyta</taxon>
        <taxon>Spermatophyta</taxon>
        <taxon>Magnoliopsida</taxon>
        <taxon>eudicotyledons</taxon>
        <taxon>Gunneridae</taxon>
        <taxon>Pentapetalae</taxon>
        <taxon>Dilleniales</taxon>
        <taxon>Dilleniaceae</taxon>
        <taxon>Dillenia</taxon>
    </lineage>
</organism>
<keyword evidence="2" id="KW-0677">Repeat</keyword>
<accession>A0AAN8V9R2</accession>
<keyword evidence="3" id="KW-0325">Glycoprotein</keyword>
<dbReference type="InterPro" id="IPR000719">
    <property type="entry name" value="Prot_kinase_dom"/>
</dbReference>
<feature type="domain" description="Protein kinase" evidence="4">
    <location>
        <begin position="1"/>
        <end position="230"/>
    </location>
</feature>
<evidence type="ECO:0000313" key="6">
    <source>
        <dbReference type="Proteomes" id="UP001370490"/>
    </source>
</evidence>
<proteinExistence type="predicted"/>
<name>A0AAN8V9R2_9MAGN</name>
<dbReference type="PANTHER" id="PTHR48056">
    <property type="entry name" value="LRR RECEPTOR-LIKE SERINE/THREONINE-PROTEIN KINASE-RELATED"/>
    <property type="match status" value="1"/>
</dbReference>
<dbReference type="GO" id="GO:0033612">
    <property type="term" value="F:receptor serine/threonine kinase binding"/>
    <property type="evidence" value="ECO:0007669"/>
    <property type="project" value="TreeGrafter"/>
</dbReference>
<dbReference type="EMBL" id="JBAMMX010000018">
    <property type="protein sequence ID" value="KAK6923202.1"/>
    <property type="molecule type" value="Genomic_DNA"/>
</dbReference>
<dbReference type="InterPro" id="IPR011009">
    <property type="entry name" value="Kinase-like_dom_sf"/>
</dbReference>
<evidence type="ECO:0000259" key="4">
    <source>
        <dbReference type="PROSITE" id="PS50011"/>
    </source>
</evidence>
<keyword evidence="5" id="KW-0808">Transferase</keyword>
<dbReference type="SMART" id="SM00220">
    <property type="entry name" value="S_TKc"/>
    <property type="match status" value="1"/>
</dbReference>
<dbReference type="InterPro" id="IPR050647">
    <property type="entry name" value="Plant_LRR-RLKs"/>
</dbReference>
<dbReference type="PANTHER" id="PTHR48056:SF35">
    <property type="entry name" value="LRR RECEPTOR-LIKE SERINE_THREONINE-PROTEIN KINASE HSL2"/>
    <property type="match status" value="1"/>
</dbReference>
<dbReference type="InterPro" id="IPR008271">
    <property type="entry name" value="Ser/Thr_kinase_AS"/>
</dbReference>
<dbReference type="SUPFAM" id="SSF56112">
    <property type="entry name" value="Protein kinase-like (PK-like)"/>
    <property type="match status" value="1"/>
</dbReference>
<dbReference type="Pfam" id="PF00069">
    <property type="entry name" value="Pkinase"/>
    <property type="match status" value="1"/>
</dbReference>
<dbReference type="Proteomes" id="UP001370490">
    <property type="component" value="Unassembled WGS sequence"/>
</dbReference>
<dbReference type="PROSITE" id="PS50011">
    <property type="entry name" value="PROTEIN_KINASE_DOM"/>
    <property type="match status" value="1"/>
</dbReference>
<protein>
    <submittedName>
        <fullName evidence="5">Serine-threonine/tyrosine-protein kinase, catalytic domain</fullName>
    </submittedName>
</protein>
<keyword evidence="6" id="KW-1185">Reference proteome</keyword>
<keyword evidence="5" id="KW-0418">Kinase</keyword>
<dbReference type="GO" id="GO:0005524">
    <property type="term" value="F:ATP binding"/>
    <property type="evidence" value="ECO:0007669"/>
    <property type="project" value="InterPro"/>
</dbReference>
<evidence type="ECO:0000313" key="5">
    <source>
        <dbReference type="EMBL" id="KAK6923202.1"/>
    </source>
</evidence>
<evidence type="ECO:0000256" key="3">
    <source>
        <dbReference type="ARBA" id="ARBA00023180"/>
    </source>
</evidence>
<gene>
    <name evidence="5" type="ORF">RJ641_011506</name>
</gene>
<dbReference type="PROSITE" id="PS00108">
    <property type="entry name" value="PROTEIN_KINASE_ST"/>
    <property type="match status" value="1"/>
</dbReference>
<comment type="caution">
    <text evidence="5">The sequence shown here is derived from an EMBL/GenBank/DDBJ whole genome shotgun (WGS) entry which is preliminary data.</text>
</comment>
<keyword evidence="1" id="KW-0433">Leucine-rich repeat</keyword>